<dbReference type="EMBL" id="CAADGD010000235">
    <property type="protein sequence ID" value="VFK73630.1"/>
    <property type="molecule type" value="Genomic_DNA"/>
</dbReference>
<dbReference type="EMBL" id="CAADFZ010000245">
    <property type="protein sequence ID" value="VFK68549.1"/>
    <property type="molecule type" value="Genomic_DNA"/>
</dbReference>
<name>A0A451AR81_9GAMM</name>
<organism evidence="1">
    <name type="scientific">Candidatus Kentrum sp. UNK</name>
    <dbReference type="NCBI Taxonomy" id="2126344"/>
    <lineage>
        <taxon>Bacteria</taxon>
        <taxon>Pseudomonadati</taxon>
        <taxon>Pseudomonadota</taxon>
        <taxon>Gammaproteobacteria</taxon>
        <taxon>Candidatus Kentrum</taxon>
    </lineage>
</organism>
<protein>
    <submittedName>
        <fullName evidence="1">Uncharacterized protein</fullName>
    </submittedName>
</protein>
<sequence length="85" mass="9820">MRFAYPPYGPESGLLFHSKEPVPEFETTPFGFWRKALAKNTLAHSNRIQTGCSLRRRQLFRNFCFSDTLKDNSERSALGFMSTVK</sequence>
<reference evidence="1" key="1">
    <citation type="submission" date="2019-02" db="EMBL/GenBank/DDBJ databases">
        <authorList>
            <person name="Gruber-Vodicka R. H."/>
            <person name="Seah K. B. B."/>
        </authorList>
    </citation>
    <scope>NUCLEOTIDE SEQUENCE</scope>
    <source>
        <strain evidence="2">BECK_BY19</strain>
        <strain evidence="1">BECK_BY8</strain>
    </source>
</reference>
<evidence type="ECO:0000313" key="2">
    <source>
        <dbReference type="EMBL" id="VFK73630.1"/>
    </source>
</evidence>
<dbReference type="AlphaFoldDB" id="A0A451AR81"/>
<accession>A0A451AR81</accession>
<proteinExistence type="predicted"/>
<gene>
    <name evidence="1" type="ORF">BECKUNK1418G_GA0071005_12452</name>
    <name evidence="2" type="ORF">BECKUNK1418H_GA0071006_12352</name>
</gene>
<evidence type="ECO:0000313" key="1">
    <source>
        <dbReference type="EMBL" id="VFK68549.1"/>
    </source>
</evidence>